<comment type="caution">
    <text evidence="2">The sequence shown here is derived from an EMBL/GenBank/DDBJ whole genome shotgun (WGS) entry which is preliminary data.</text>
</comment>
<dbReference type="AlphaFoldDB" id="A0A916JC70"/>
<sequence>MRKLAIFTLLSLFFLIGALDAAHAQVKDKDKSESRFLPLISKTTGKTIDTLSNATTKRQTVKAEGYYNTVSIITTLKKNSGTMAGKLYFQLSHDGIHFARAGGADSLTVTNVDSLSKEFNISPSRALFYRIEFVGSGTQSTRFNSTAILRK</sequence>
<evidence type="ECO:0000313" key="2">
    <source>
        <dbReference type="EMBL" id="CAG5001852.1"/>
    </source>
</evidence>
<dbReference type="EMBL" id="CAJRAF010000002">
    <property type="protein sequence ID" value="CAG5001852.1"/>
    <property type="molecule type" value="Genomic_DNA"/>
</dbReference>
<name>A0A916JC70_9BACT</name>
<evidence type="ECO:0008006" key="4">
    <source>
        <dbReference type="Google" id="ProtNLM"/>
    </source>
</evidence>
<reference evidence="2" key="1">
    <citation type="submission" date="2021-04" db="EMBL/GenBank/DDBJ databases">
        <authorList>
            <person name="Rodrigo-Torres L."/>
            <person name="Arahal R. D."/>
            <person name="Lucena T."/>
        </authorList>
    </citation>
    <scope>NUCLEOTIDE SEQUENCE</scope>
    <source>
        <strain evidence="2">CECT 9275</strain>
    </source>
</reference>
<gene>
    <name evidence="2" type="ORF">DYBT9275_02754</name>
</gene>
<dbReference type="Proteomes" id="UP000680038">
    <property type="component" value="Unassembled WGS sequence"/>
</dbReference>
<protein>
    <recommendedName>
        <fullName evidence="4">DUF3471 domain-containing protein</fullName>
    </recommendedName>
</protein>
<feature type="signal peptide" evidence="1">
    <location>
        <begin position="1"/>
        <end position="24"/>
    </location>
</feature>
<dbReference type="RefSeq" id="WP_215239329.1">
    <property type="nucleotide sequence ID" value="NZ_CAJRAF010000002.1"/>
</dbReference>
<accession>A0A916JC70</accession>
<evidence type="ECO:0000313" key="3">
    <source>
        <dbReference type="Proteomes" id="UP000680038"/>
    </source>
</evidence>
<keyword evidence="3" id="KW-1185">Reference proteome</keyword>
<organism evidence="2 3">
    <name type="scientific">Dyadobacter helix</name>
    <dbReference type="NCBI Taxonomy" id="2822344"/>
    <lineage>
        <taxon>Bacteria</taxon>
        <taxon>Pseudomonadati</taxon>
        <taxon>Bacteroidota</taxon>
        <taxon>Cytophagia</taxon>
        <taxon>Cytophagales</taxon>
        <taxon>Spirosomataceae</taxon>
        <taxon>Dyadobacter</taxon>
    </lineage>
</organism>
<evidence type="ECO:0000256" key="1">
    <source>
        <dbReference type="SAM" id="SignalP"/>
    </source>
</evidence>
<feature type="chain" id="PRO_5037954577" description="DUF3471 domain-containing protein" evidence="1">
    <location>
        <begin position="25"/>
        <end position="151"/>
    </location>
</feature>
<proteinExistence type="predicted"/>
<keyword evidence="1" id="KW-0732">Signal</keyword>